<gene>
    <name evidence="1" type="ORF">QP939_08370</name>
</gene>
<organism evidence="1 2">
    <name type="scientific">Amycolatopsis nalaikhensis</name>
    <dbReference type="NCBI Taxonomy" id="715472"/>
    <lineage>
        <taxon>Bacteria</taxon>
        <taxon>Bacillati</taxon>
        <taxon>Actinomycetota</taxon>
        <taxon>Actinomycetes</taxon>
        <taxon>Pseudonocardiales</taxon>
        <taxon>Pseudonocardiaceae</taxon>
        <taxon>Amycolatopsis</taxon>
    </lineage>
</organism>
<keyword evidence="1" id="KW-0547">Nucleotide-binding</keyword>
<proteinExistence type="predicted"/>
<keyword evidence="2" id="KW-1185">Reference proteome</keyword>
<evidence type="ECO:0000313" key="2">
    <source>
        <dbReference type="Proteomes" id="UP001227101"/>
    </source>
</evidence>
<dbReference type="EMBL" id="CP127173">
    <property type="protein sequence ID" value="WIV58630.1"/>
    <property type="molecule type" value="Genomic_DNA"/>
</dbReference>
<dbReference type="SUPFAM" id="SSF52540">
    <property type="entry name" value="P-loop containing nucleoside triphosphate hydrolases"/>
    <property type="match status" value="1"/>
</dbReference>
<sequence length="169" mass="17772">MRLVLLNGPPGSGKTTLARRYAEEHPPALALDVDRVRAMIGGWRSSPGPAGLLARDIAVAAARTHLLAGHDVVVPQLVARPGLPERLEALAVECGASFREVVLLPGREEALRRFAERGASEVETAGPLTASQLGEAYDRVAAFAAERRVAVVSAGSLDETYGAFVASLI</sequence>
<dbReference type="Pfam" id="PF13671">
    <property type="entry name" value="AAA_33"/>
    <property type="match status" value="1"/>
</dbReference>
<dbReference type="Gene3D" id="3.40.50.300">
    <property type="entry name" value="P-loop containing nucleotide triphosphate hydrolases"/>
    <property type="match status" value="1"/>
</dbReference>
<reference evidence="1 2" key="1">
    <citation type="submission" date="2023-06" db="EMBL/GenBank/DDBJ databases">
        <authorList>
            <person name="Oyuntsetseg B."/>
            <person name="Kim S.B."/>
        </authorList>
    </citation>
    <scope>NUCLEOTIDE SEQUENCE [LARGE SCALE GENOMIC DNA]</scope>
    <source>
        <strain evidence="1 2">2-2</strain>
    </source>
</reference>
<dbReference type="InterPro" id="IPR027417">
    <property type="entry name" value="P-loop_NTPase"/>
</dbReference>
<dbReference type="RefSeq" id="WP_285456031.1">
    <property type="nucleotide sequence ID" value="NZ_CP127173.1"/>
</dbReference>
<evidence type="ECO:0000313" key="1">
    <source>
        <dbReference type="EMBL" id="WIV58630.1"/>
    </source>
</evidence>
<accession>A0ABY8XT48</accession>
<protein>
    <submittedName>
        <fullName evidence="1">ATP-binding protein</fullName>
    </submittedName>
</protein>
<keyword evidence="1" id="KW-0067">ATP-binding</keyword>
<dbReference type="GO" id="GO:0005524">
    <property type="term" value="F:ATP binding"/>
    <property type="evidence" value="ECO:0007669"/>
    <property type="project" value="UniProtKB-KW"/>
</dbReference>
<dbReference type="Proteomes" id="UP001227101">
    <property type="component" value="Chromosome"/>
</dbReference>
<name>A0ABY8XT48_9PSEU</name>